<dbReference type="AlphaFoldDB" id="A0A8B8F9W6"/>
<dbReference type="InterPro" id="IPR025398">
    <property type="entry name" value="DUF4371"/>
</dbReference>
<dbReference type="SMART" id="SM00597">
    <property type="entry name" value="ZnF_TTF"/>
    <property type="match status" value="1"/>
</dbReference>
<dbReference type="GeneID" id="112681607"/>
<evidence type="ECO:0000313" key="3">
    <source>
        <dbReference type="RefSeq" id="XP_025407639.1"/>
    </source>
</evidence>
<accession>A0A8B8F9W6</accession>
<name>A0A8B8F9W6_9HEMI</name>
<dbReference type="InterPro" id="IPR006580">
    <property type="entry name" value="Znf_TTF"/>
</dbReference>
<sequence>MTLKTEENIIGTQNDDSPDEVLNEMHIYSNELIDPDDPVNVLPVYQLERREKIKRGPFQPKLKCYPKVQFGKSYRSFKKDWFQEFSWLEYSVKLNKAFCFTCRMFNHSSGINVGHSEEAYTKIGFGNWKAALEKFRAHQCSKVHLNSTTSLANFINSKPIDIVLDDNREIALSQKEQQKLKNREVLKRLIDVTLCLGIGGRPFRGHDERDNSYHKGLFKDIIALLTKYDPVLKTHMESGPRNATYCSNLIQNDLIQSISHVIRRQFKDKINNEKVSIIADETSDIGHHEQLSVVIRYFDKIINCPVEHFVCMKRVLSVDAQSIFNVLSDVIKEYDIKWENIISMCFDGAASMSGCTSGVLAKF</sequence>
<evidence type="ECO:0000259" key="1">
    <source>
        <dbReference type="SMART" id="SM00597"/>
    </source>
</evidence>
<dbReference type="Proteomes" id="UP000694846">
    <property type="component" value="Unplaced"/>
</dbReference>
<reference evidence="3" key="1">
    <citation type="submission" date="2025-08" db="UniProtKB">
        <authorList>
            <consortium name="RefSeq"/>
        </authorList>
    </citation>
    <scope>IDENTIFICATION</scope>
    <source>
        <tissue evidence="3">Whole body</tissue>
    </source>
</reference>
<gene>
    <name evidence="3" type="primary">LOC112681607</name>
</gene>
<dbReference type="OrthoDB" id="6606049at2759"/>
<dbReference type="PANTHER" id="PTHR45749:SF21">
    <property type="entry name" value="DUF4371 DOMAIN-CONTAINING PROTEIN"/>
    <property type="match status" value="1"/>
</dbReference>
<keyword evidence="2" id="KW-1185">Reference proteome</keyword>
<dbReference type="RefSeq" id="XP_025407639.1">
    <property type="nucleotide sequence ID" value="XM_025551854.1"/>
</dbReference>
<dbReference type="PANTHER" id="PTHR45749">
    <property type="match status" value="1"/>
</dbReference>
<dbReference type="Pfam" id="PF14291">
    <property type="entry name" value="DUF4371"/>
    <property type="match status" value="1"/>
</dbReference>
<organism evidence="2 3">
    <name type="scientific">Sipha flava</name>
    <name type="common">yellow sugarcane aphid</name>
    <dbReference type="NCBI Taxonomy" id="143950"/>
    <lineage>
        <taxon>Eukaryota</taxon>
        <taxon>Metazoa</taxon>
        <taxon>Ecdysozoa</taxon>
        <taxon>Arthropoda</taxon>
        <taxon>Hexapoda</taxon>
        <taxon>Insecta</taxon>
        <taxon>Pterygota</taxon>
        <taxon>Neoptera</taxon>
        <taxon>Paraneoptera</taxon>
        <taxon>Hemiptera</taxon>
        <taxon>Sternorrhyncha</taxon>
        <taxon>Aphidomorpha</taxon>
        <taxon>Aphidoidea</taxon>
        <taxon>Aphididae</taxon>
        <taxon>Sipha</taxon>
    </lineage>
</organism>
<protein>
    <submittedName>
        <fullName evidence="3">Zinc finger MYM-type protein 1-like</fullName>
    </submittedName>
</protein>
<proteinExistence type="predicted"/>
<feature type="domain" description="TTF-type" evidence="1">
    <location>
        <begin position="73"/>
        <end position="155"/>
    </location>
</feature>
<evidence type="ECO:0000313" key="2">
    <source>
        <dbReference type="Proteomes" id="UP000694846"/>
    </source>
</evidence>